<feature type="region of interest" description="Disordered" evidence="1">
    <location>
        <begin position="21"/>
        <end position="56"/>
    </location>
</feature>
<dbReference type="AlphaFoldDB" id="A0A165SW10"/>
<feature type="compositionally biased region" description="Low complexity" evidence="1">
    <location>
        <begin position="21"/>
        <end position="36"/>
    </location>
</feature>
<dbReference type="SUPFAM" id="SSF50346">
    <property type="entry name" value="PRC-barrel domain"/>
    <property type="match status" value="2"/>
</dbReference>
<dbReference type="Gene3D" id="2.30.30.240">
    <property type="entry name" value="PRC-barrel domain"/>
    <property type="match status" value="2"/>
</dbReference>
<keyword evidence="2" id="KW-0732">Signal</keyword>
<dbReference type="PANTHER" id="PTHR36505:SF1">
    <property type="entry name" value="BLR1072 PROTEIN"/>
    <property type="match status" value="1"/>
</dbReference>
<dbReference type="PATRIC" id="fig|1335048.3.peg.4694"/>
<evidence type="ECO:0000259" key="3">
    <source>
        <dbReference type="Pfam" id="PF05239"/>
    </source>
</evidence>
<dbReference type="KEGG" id="daa:AKL17_4521"/>
<organism evidence="4 5">
    <name type="scientific">Frigidibacter mobilis</name>
    <dbReference type="NCBI Taxonomy" id="1335048"/>
    <lineage>
        <taxon>Bacteria</taxon>
        <taxon>Pseudomonadati</taxon>
        <taxon>Pseudomonadota</taxon>
        <taxon>Alphaproteobacteria</taxon>
        <taxon>Rhodobacterales</taxon>
        <taxon>Paracoccaceae</taxon>
        <taxon>Frigidibacter</taxon>
    </lineage>
</organism>
<evidence type="ECO:0000256" key="1">
    <source>
        <dbReference type="SAM" id="MobiDB-lite"/>
    </source>
</evidence>
<dbReference type="InterPro" id="IPR027275">
    <property type="entry name" value="PRC-brl_dom"/>
</dbReference>
<evidence type="ECO:0000256" key="2">
    <source>
        <dbReference type="SAM" id="SignalP"/>
    </source>
</evidence>
<keyword evidence="5" id="KW-1185">Reference proteome</keyword>
<dbReference type="RefSeq" id="WP_066817337.1">
    <property type="nucleotide sequence ID" value="NZ_CP012661.1"/>
</dbReference>
<feature type="chain" id="PRO_5007866714" evidence="2">
    <location>
        <begin position="21"/>
        <end position="321"/>
    </location>
</feature>
<evidence type="ECO:0000313" key="5">
    <source>
        <dbReference type="Proteomes" id="UP000076128"/>
    </source>
</evidence>
<feature type="domain" description="PRC-barrel" evidence="3">
    <location>
        <begin position="88"/>
        <end position="160"/>
    </location>
</feature>
<reference evidence="4 5" key="1">
    <citation type="submission" date="2015-09" db="EMBL/GenBank/DDBJ databases">
        <title>Complete genome sequence of Defluviimonas alba cai42t isolated from an oilfield in Xinjiang.</title>
        <authorList>
            <person name="Geng S."/>
            <person name="Pan X."/>
            <person name="Wu X."/>
        </authorList>
    </citation>
    <scope>NUCLEOTIDE SEQUENCE [LARGE SCALE GENOMIC DNA]</scope>
    <source>
        <strain evidence="5">cai42</strain>
    </source>
</reference>
<evidence type="ECO:0000313" key="4">
    <source>
        <dbReference type="EMBL" id="AMY71733.1"/>
    </source>
</evidence>
<sequence length="321" mass="32762">MNKLLASTAIVAMTALPLAAQTTTTETTSPETTAPMVTDTAPSTTGSATMDTSTTTDTMGTSGFSYTAMAEDLMASDFTGKNVYVSEGAVATTAVNDADADWDNVGTISDVVMSRDGAVQAILVDVGGFLGIGAKTVAVDMDQLNIISDGDSADDYFVVFTASREALENAPEFVAADDVAATMDTTATGTTAPMATDTTTGMATDTTGVATTDTATGMGSGDPMADMIDPTTLTAEQLQGAPVYDANDERIGNISELVVAADGTITEAVIDIGGFLGIGAKPVALNFEQLQVMAENADGSGVRVHLTATEEELEAMPEYQG</sequence>
<feature type="signal peptide" evidence="2">
    <location>
        <begin position="1"/>
        <end position="20"/>
    </location>
</feature>
<gene>
    <name evidence="4" type="ORF">AKL17_4521</name>
</gene>
<dbReference type="PANTHER" id="PTHR36505">
    <property type="entry name" value="BLR1072 PROTEIN"/>
    <property type="match status" value="1"/>
</dbReference>
<proteinExistence type="predicted"/>
<name>A0A165SW10_9RHOB</name>
<dbReference type="EMBL" id="CP012661">
    <property type="protein sequence ID" value="AMY71733.1"/>
    <property type="molecule type" value="Genomic_DNA"/>
</dbReference>
<dbReference type="Proteomes" id="UP000076128">
    <property type="component" value="Chromosome"/>
</dbReference>
<dbReference type="OrthoDB" id="7876889at2"/>
<accession>A0A165SW10</accession>
<dbReference type="InterPro" id="IPR011033">
    <property type="entry name" value="PRC_barrel-like_sf"/>
</dbReference>
<dbReference type="STRING" id="1335048.AKL17_4521"/>
<dbReference type="Pfam" id="PF05239">
    <property type="entry name" value="PRC"/>
    <property type="match status" value="2"/>
</dbReference>
<feature type="domain" description="PRC-barrel" evidence="3">
    <location>
        <begin position="233"/>
        <end position="308"/>
    </location>
</feature>
<feature type="compositionally biased region" description="Low complexity" evidence="1">
    <location>
        <begin position="43"/>
        <end position="56"/>
    </location>
</feature>
<protein>
    <submittedName>
        <fullName evidence="4">PRC-barrel domain-containing protein</fullName>
    </submittedName>
</protein>
<feature type="region of interest" description="Disordered" evidence="1">
    <location>
        <begin position="190"/>
        <end position="209"/>
    </location>
</feature>